<feature type="transmembrane region" description="Helical" evidence="6">
    <location>
        <begin position="29"/>
        <end position="45"/>
    </location>
</feature>
<keyword evidence="3 6" id="KW-0812">Transmembrane</keyword>
<dbReference type="AlphaFoldDB" id="U4TNK3"/>
<dbReference type="EMBL" id="KI271590">
    <property type="protein sequence ID" value="ERL65010.1"/>
    <property type="molecule type" value="Genomic_DNA"/>
</dbReference>
<evidence type="ECO:0000313" key="7">
    <source>
        <dbReference type="EMBL" id="ERL65010.1"/>
    </source>
</evidence>
<evidence type="ECO:0000256" key="3">
    <source>
        <dbReference type="ARBA" id="ARBA00022692"/>
    </source>
</evidence>
<feature type="transmembrane region" description="Helical" evidence="6">
    <location>
        <begin position="80"/>
        <end position="96"/>
    </location>
</feature>
<evidence type="ECO:0000256" key="1">
    <source>
        <dbReference type="ARBA" id="ARBA00004141"/>
    </source>
</evidence>
<dbReference type="OrthoDB" id="2296927at2"/>
<protein>
    <recommendedName>
        <fullName evidence="9">YhhN</fullName>
    </recommendedName>
</protein>
<evidence type="ECO:0008006" key="9">
    <source>
        <dbReference type="Google" id="ProtNLM"/>
    </source>
</evidence>
<comment type="subcellular location">
    <subcellularLocation>
        <location evidence="1">Membrane</location>
        <topology evidence="1">Multi-pass membrane protein</topology>
    </subcellularLocation>
</comment>
<evidence type="ECO:0000256" key="4">
    <source>
        <dbReference type="ARBA" id="ARBA00022989"/>
    </source>
</evidence>
<dbReference type="RefSeq" id="WP_022529757.1">
    <property type="nucleotide sequence ID" value="NZ_KI271590.1"/>
</dbReference>
<dbReference type="STRING" id="1231336.L248_3172"/>
<name>U4TNK3_9LACO</name>
<proteinExistence type="inferred from homology"/>
<dbReference type="eggNOG" id="ENOG5030B60">
    <property type="taxonomic scope" value="Bacteria"/>
</dbReference>
<evidence type="ECO:0000256" key="5">
    <source>
        <dbReference type="ARBA" id="ARBA00023136"/>
    </source>
</evidence>
<feature type="transmembrane region" description="Helical" evidence="6">
    <location>
        <begin position="152"/>
        <end position="173"/>
    </location>
</feature>
<feature type="transmembrane region" description="Helical" evidence="6">
    <location>
        <begin position="7"/>
        <end position="23"/>
    </location>
</feature>
<reference evidence="8" key="1">
    <citation type="journal article" date="2013" name="Genome Announc.">
        <title>Whole-Genome Sequencing of Lactobacillus shenzhenensis Strain LY-73T.</title>
        <authorList>
            <person name="Lin Z."/>
            <person name="Liu Z."/>
            <person name="Yang R."/>
            <person name="Zou Y."/>
            <person name="Wan D."/>
            <person name="Chen J."/>
            <person name="Guo M."/>
            <person name="Zhao J."/>
            <person name="Fang C."/>
            <person name="Yang R."/>
            <person name="Liu F."/>
        </authorList>
    </citation>
    <scope>NUCLEOTIDE SEQUENCE [LARGE SCALE GENOMIC DNA]</scope>
    <source>
        <strain evidence="8">LY-73</strain>
    </source>
</reference>
<dbReference type="Proteomes" id="UP000030647">
    <property type="component" value="Unassembled WGS sequence"/>
</dbReference>
<evidence type="ECO:0000256" key="2">
    <source>
        <dbReference type="ARBA" id="ARBA00007375"/>
    </source>
</evidence>
<feature type="transmembrane region" description="Helical" evidence="6">
    <location>
        <begin position="108"/>
        <end position="132"/>
    </location>
</feature>
<feature type="transmembrane region" description="Helical" evidence="6">
    <location>
        <begin position="180"/>
        <end position="196"/>
    </location>
</feature>
<comment type="similarity">
    <text evidence="2">Belongs to the TMEM86 family.</text>
</comment>
<dbReference type="HOGENOM" id="CLU_1382611_0_0_9"/>
<organism evidence="7 8">
    <name type="scientific">Schleiferilactobacillus shenzhenensis LY-73</name>
    <dbReference type="NCBI Taxonomy" id="1231336"/>
    <lineage>
        <taxon>Bacteria</taxon>
        <taxon>Bacillati</taxon>
        <taxon>Bacillota</taxon>
        <taxon>Bacilli</taxon>
        <taxon>Lactobacillales</taxon>
        <taxon>Lactobacillaceae</taxon>
        <taxon>Schleiferilactobacillus</taxon>
    </lineage>
</organism>
<dbReference type="Pfam" id="PF07947">
    <property type="entry name" value="YhhN"/>
    <property type="match status" value="1"/>
</dbReference>
<accession>U4TNK3</accession>
<gene>
    <name evidence="7" type="ORF">L248_3172</name>
</gene>
<keyword evidence="8" id="KW-1185">Reference proteome</keyword>
<keyword evidence="4 6" id="KW-1133">Transmembrane helix</keyword>
<feature type="transmembrane region" description="Helical" evidence="6">
    <location>
        <begin position="57"/>
        <end position="74"/>
    </location>
</feature>
<evidence type="ECO:0000256" key="6">
    <source>
        <dbReference type="SAM" id="Phobius"/>
    </source>
</evidence>
<dbReference type="InterPro" id="IPR012506">
    <property type="entry name" value="TMEM86B-like"/>
</dbReference>
<sequence length="197" mass="21219">MGKIGWWAWLAAMTLLFIVFMTNTAAANGARYACVVLAAGAAWFLWQTRGRRREQRWLAAGMTVSLVTDAVLLFAPTSRWVPLAVGLFAAVHWCYLHRFGPVWPAAALAAGTALLSGALGWLLPAAGLYAGLLLTDAVVTWRGELPSVQATWLARAGVTAFVLCDVVVALGAVGRSDPGWSWLFYWPALVLFVASAR</sequence>
<evidence type="ECO:0000313" key="8">
    <source>
        <dbReference type="Proteomes" id="UP000030647"/>
    </source>
</evidence>
<keyword evidence="5 6" id="KW-0472">Membrane</keyword>
<dbReference type="GO" id="GO:0016020">
    <property type="term" value="C:membrane"/>
    <property type="evidence" value="ECO:0007669"/>
    <property type="project" value="UniProtKB-SubCell"/>
</dbReference>